<keyword evidence="1" id="KW-0472">Membrane</keyword>
<reference evidence="2 3" key="1">
    <citation type="submission" date="2021-10" db="EMBL/GenBank/DDBJ databases">
        <title>Collection of gut derived symbiotic bacterial strains cultured from healthy donors.</title>
        <authorList>
            <person name="Lin H."/>
            <person name="Littmann E."/>
            <person name="Kohout C."/>
            <person name="Pamer E.G."/>
        </authorList>
    </citation>
    <scope>NUCLEOTIDE SEQUENCE [LARGE SCALE GENOMIC DNA]</scope>
    <source>
        <strain evidence="2 3">DFI.1.165</strain>
    </source>
</reference>
<evidence type="ECO:0000313" key="2">
    <source>
        <dbReference type="EMBL" id="MCB7389337.1"/>
    </source>
</evidence>
<dbReference type="RefSeq" id="WP_066738327.1">
    <property type="nucleotide sequence ID" value="NZ_JAJCIQ010000021.1"/>
</dbReference>
<evidence type="ECO:0000313" key="3">
    <source>
        <dbReference type="Proteomes" id="UP001299546"/>
    </source>
</evidence>
<feature type="transmembrane region" description="Helical" evidence="1">
    <location>
        <begin position="83"/>
        <end position="101"/>
    </location>
</feature>
<evidence type="ECO:0008006" key="4">
    <source>
        <dbReference type="Google" id="ProtNLM"/>
    </source>
</evidence>
<accession>A0ABS8DLW1</accession>
<sequence length="105" mass="12342">MLEKFTMLMENKIFLQTSAIFGFLLLGLFVYFYFSKEGRDERGRGLIATASFSAFVILFIVLNIYAYFLPWFNENIIRLANGIQWAYNFVLLTAVVMYLILKKIR</sequence>
<protein>
    <recommendedName>
        <fullName evidence="4">Permease</fullName>
    </recommendedName>
</protein>
<keyword evidence="3" id="KW-1185">Reference proteome</keyword>
<comment type="caution">
    <text evidence="2">The sequence shown here is derived from an EMBL/GenBank/DDBJ whole genome shotgun (WGS) entry which is preliminary data.</text>
</comment>
<name>A0ABS8DLW1_9FIRM</name>
<organism evidence="2 3">
    <name type="scientific">Bariatricus massiliensis</name>
    <dbReference type="NCBI Taxonomy" id="1745713"/>
    <lineage>
        <taxon>Bacteria</taxon>
        <taxon>Bacillati</taxon>
        <taxon>Bacillota</taxon>
        <taxon>Clostridia</taxon>
        <taxon>Lachnospirales</taxon>
        <taxon>Lachnospiraceae</taxon>
        <taxon>Bariatricus</taxon>
    </lineage>
</organism>
<keyword evidence="1" id="KW-0812">Transmembrane</keyword>
<gene>
    <name evidence="2" type="ORF">LIZ65_18810</name>
</gene>
<dbReference type="Proteomes" id="UP001299546">
    <property type="component" value="Unassembled WGS sequence"/>
</dbReference>
<dbReference type="EMBL" id="JAJCIS010000022">
    <property type="protein sequence ID" value="MCB7389337.1"/>
    <property type="molecule type" value="Genomic_DNA"/>
</dbReference>
<proteinExistence type="predicted"/>
<feature type="transmembrane region" description="Helical" evidence="1">
    <location>
        <begin position="13"/>
        <end position="34"/>
    </location>
</feature>
<feature type="transmembrane region" description="Helical" evidence="1">
    <location>
        <begin position="46"/>
        <end position="68"/>
    </location>
</feature>
<keyword evidence="1" id="KW-1133">Transmembrane helix</keyword>
<evidence type="ECO:0000256" key="1">
    <source>
        <dbReference type="SAM" id="Phobius"/>
    </source>
</evidence>